<keyword evidence="2" id="KW-1185">Reference proteome</keyword>
<evidence type="ECO:0000313" key="2">
    <source>
        <dbReference type="Proteomes" id="UP001185092"/>
    </source>
</evidence>
<proteinExistence type="predicted"/>
<sequence>MSLLNRKTLKSFFRKGNIPTEVNFSDLIDSSVNKVDDGFSKSSDDGLQVSTIGDSDKLVSFYENIKDLKANWSFVMNPKNQNKGFGLRNLNTDKISLFIRDNNYIGVGTMSPKSEMDIRGALSVESLIGNFAQGTIPADGQWHTVIPDLSEYSAFEIMAKASGPKGRGKYVLAHVNAVCAYGARNGSIKINQSYYGWPFNRIKARWVGGVNEYHLQLKTASHFGLSEEGNPYELKYFVTNLYDKRCMQ</sequence>
<gene>
    <name evidence="1" type="ORF">HNQ88_004746</name>
</gene>
<protein>
    <submittedName>
        <fullName evidence="1">Uncharacterized protein</fullName>
    </submittedName>
</protein>
<organism evidence="1 2">
    <name type="scientific">Aureibacter tunicatorum</name>
    <dbReference type="NCBI Taxonomy" id="866807"/>
    <lineage>
        <taxon>Bacteria</taxon>
        <taxon>Pseudomonadati</taxon>
        <taxon>Bacteroidota</taxon>
        <taxon>Cytophagia</taxon>
        <taxon>Cytophagales</taxon>
        <taxon>Persicobacteraceae</taxon>
        <taxon>Aureibacter</taxon>
    </lineage>
</organism>
<evidence type="ECO:0000313" key="1">
    <source>
        <dbReference type="EMBL" id="MDR6241659.1"/>
    </source>
</evidence>
<dbReference type="EMBL" id="JAVDQD010000010">
    <property type="protein sequence ID" value="MDR6241659.1"/>
    <property type="molecule type" value="Genomic_DNA"/>
</dbReference>
<comment type="caution">
    <text evidence="1">The sequence shown here is derived from an EMBL/GenBank/DDBJ whole genome shotgun (WGS) entry which is preliminary data.</text>
</comment>
<dbReference type="AlphaFoldDB" id="A0AAE4BSY1"/>
<dbReference type="Proteomes" id="UP001185092">
    <property type="component" value="Unassembled WGS sequence"/>
</dbReference>
<accession>A0AAE4BSY1</accession>
<reference evidence="1" key="1">
    <citation type="submission" date="2023-07" db="EMBL/GenBank/DDBJ databases">
        <title>Genomic Encyclopedia of Type Strains, Phase IV (KMG-IV): sequencing the most valuable type-strain genomes for metagenomic binning, comparative biology and taxonomic classification.</title>
        <authorList>
            <person name="Goeker M."/>
        </authorList>
    </citation>
    <scope>NUCLEOTIDE SEQUENCE</scope>
    <source>
        <strain evidence="1">DSM 26174</strain>
    </source>
</reference>
<dbReference type="RefSeq" id="WP_309942617.1">
    <property type="nucleotide sequence ID" value="NZ_AP025308.1"/>
</dbReference>
<name>A0AAE4BSY1_9BACT</name>